<feature type="domain" description="ABC-type transport auxiliary lipoprotein component" evidence="2">
    <location>
        <begin position="38"/>
        <end position="197"/>
    </location>
</feature>
<dbReference type="PROSITE" id="PS51257">
    <property type="entry name" value="PROKAR_LIPOPROTEIN"/>
    <property type="match status" value="1"/>
</dbReference>
<comment type="caution">
    <text evidence="3">The sequence shown here is derived from an EMBL/GenBank/DDBJ whole genome shotgun (WGS) entry which is preliminary data.</text>
</comment>
<dbReference type="Pfam" id="PF03886">
    <property type="entry name" value="ABC_trans_aux"/>
    <property type="match status" value="1"/>
</dbReference>
<reference evidence="3" key="1">
    <citation type="submission" date="2020-12" db="EMBL/GenBank/DDBJ databases">
        <title>Pontibaca salina gen. nov., sp. nov., isolated from marine sediment.</title>
        <authorList>
            <person name="Bo J."/>
            <person name="Wang S."/>
            <person name="Song X."/>
            <person name="Du Z."/>
        </authorList>
    </citation>
    <scope>NUCLEOTIDE SEQUENCE</scope>
    <source>
        <strain evidence="3">S1109L</strain>
    </source>
</reference>
<dbReference type="AlphaFoldDB" id="A0A934HUA4"/>
<evidence type="ECO:0000313" key="4">
    <source>
        <dbReference type="Proteomes" id="UP000613255"/>
    </source>
</evidence>
<dbReference type="SUPFAM" id="SSF159594">
    <property type="entry name" value="XCC0632-like"/>
    <property type="match status" value="1"/>
</dbReference>
<evidence type="ECO:0000259" key="2">
    <source>
        <dbReference type="Pfam" id="PF03886"/>
    </source>
</evidence>
<protein>
    <submittedName>
        <fullName evidence="3">Membrane integrity-associated transporter subunit PqiC</fullName>
    </submittedName>
</protein>
<dbReference type="EMBL" id="JAEIJD010000016">
    <property type="protein sequence ID" value="MBI6630905.1"/>
    <property type="molecule type" value="Genomic_DNA"/>
</dbReference>
<evidence type="ECO:0000313" key="3">
    <source>
        <dbReference type="EMBL" id="MBI6630905.1"/>
    </source>
</evidence>
<dbReference type="Proteomes" id="UP000613255">
    <property type="component" value="Unassembled WGS sequence"/>
</dbReference>
<sequence>MRPMMMTRRFALLGAAASLSGCSALSTLNTAATPLNTYDLLPVTGTTPGRRSGRTLLVARPDAAAAIATDRVMIKPAPLSITYLPDARWPDELPDLMQSLLIRSIAGTGRLGYVGPGEGGPVPDLALLTRLDAFQAEVTGDALSVTIDVTLTVLRDRDQRVIASRVWRQSAPAADDSAAAIVAAFQTVLNGLLPDMADWVAAA</sequence>
<evidence type="ECO:0000256" key="1">
    <source>
        <dbReference type="SAM" id="SignalP"/>
    </source>
</evidence>
<feature type="signal peptide" evidence="1">
    <location>
        <begin position="1"/>
        <end position="31"/>
    </location>
</feature>
<name>A0A934HUA4_9RHOB</name>
<proteinExistence type="predicted"/>
<dbReference type="InterPro" id="IPR005586">
    <property type="entry name" value="ABC_trans_aux"/>
</dbReference>
<feature type="chain" id="PRO_5036933347" evidence="1">
    <location>
        <begin position="32"/>
        <end position="203"/>
    </location>
</feature>
<keyword evidence="1" id="KW-0732">Signal</keyword>
<dbReference type="Gene3D" id="3.40.50.10610">
    <property type="entry name" value="ABC-type transport auxiliary lipoprotein component"/>
    <property type="match status" value="1"/>
</dbReference>
<gene>
    <name evidence="3" type="ORF">JAO82_13560</name>
</gene>
<organism evidence="3 4">
    <name type="scientific">Pontibaca salina</name>
    <dbReference type="NCBI Taxonomy" id="2795731"/>
    <lineage>
        <taxon>Bacteria</taxon>
        <taxon>Pseudomonadati</taxon>
        <taxon>Pseudomonadota</taxon>
        <taxon>Alphaproteobacteria</taxon>
        <taxon>Rhodobacterales</taxon>
        <taxon>Roseobacteraceae</taxon>
        <taxon>Pontibaca</taxon>
    </lineage>
</organism>
<keyword evidence="4" id="KW-1185">Reference proteome</keyword>
<accession>A0A934HUA4</accession>